<dbReference type="PROSITE" id="PS51689">
    <property type="entry name" value="SAM_RNA_A_N6_MT"/>
    <property type="match status" value="1"/>
</dbReference>
<dbReference type="Gramene" id="RZC74383">
    <property type="protein sequence ID" value="RZC74383"/>
    <property type="gene ID" value="C5167_049863"/>
</dbReference>
<keyword evidence="3 5" id="KW-0949">S-adenosyl-L-methionine</keyword>
<dbReference type="PANTHER" id="PTHR11727">
    <property type="entry name" value="DIMETHYLADENOSINE TRANSFERASE"/>
    <property type="match status" value="1"/>
</dbReference>
<dbReference type="EC" id="2.1.1.-" evidence="6"/>
<dbReference type="EMBL" id="CM010722">
    <property type="protein sequence ID" value="RZC74383.1"/>
    <property type="molecule type" value="Genomic_DNA"/>
</dbReference>
<organism evidence="7 8">
    <name type="scientific">Papaver somniferum</name>
    <name type="common">Opium poppy</name>
    <dbReference type="NCBI Taxonomy" id="3469"/>
    <lineage>
        <taxon>Eukaryota</taxon>
        <taxon>Viridiplantae</taxon>
        <taxon>Streptophyta</taxon>
        <taxon>Embryophyta</taxon>
        <taxon>Tracheophyta</taxon>
        <taxon>Spermatophyta</taxon>
        <taxon>Magnoliopsida</taxon>
        <taxon>Ranunculales</taxon>
        <taxon>Papaveraceae</taxon>
        <taxon>Papaveroideae</taxon>
        <taxon>Papaver</taxon>
    </lineage>
</organism>
<gene>
    <name evidence="7" type="ORF">C5167_049863</name>
</gene>
<dbReference type="GO" id="GO:0003723">
    <property type="term" value="F:RNA binding"/>
    <property type="evidence" value="ECO:0007669"/>
    <property type="project" value="UniProtKB-UniRule"/>
</dbReference>
<dbReference type="InterPro" id="IPR001737">
    <property type="entry name" value="KsgA/Erm"/>
</dbReference>
<dbReference type="STRING" id="3469.A0A4Y7KM08"/>
<dbReference type="Proteomes" id="UP000316621">
    <property type="component" value="Chromosome 8"/>
</dbReference>
<sequence>MLQIPISSSSSPTFLSWCWSLTPPSASSSSLPPTYSFPTNNVSRRRRKYPFRVMNSTKVEDDYHATLKALNKRGRTPRESLGQHYMLNSSVNDQLVSAADVKEGDVVLEIGPGTGS</sequence>
<proteinExistence type="inferred from homology"/>
<evidence type="ECO:0000256" key="5">
    <source>
        <dbReference type="PROSITE-ProRule" id="PRU01026"/>
    </source>
</evidence>
<keyword evidence="6" id="KW-0698">rRNA processing</keyword>
<keyword evidence="8" id="KW-1185">Reference proteome</keyword>
<dbReference type="AlphaFoldDB" id="A0A4Y7KM08"/>
<accession>A0A4Y7KM08</accession>
<dbReference type="Gene3D" id="3.40.50.150">
    <property type="entry name" value="Vaccinia Virus protein VP39"/>
    <property type="match status" value="1"/>
</dbReference>
<keyword evidence="1 5" id="KW-0489">Methyltransferase</keyword>
<feature type="binding site" evidence="5">
    <location>
        <position position="86"/>
    </location>
    <ligand>
        <name>S-adenosyl-L-methionine</name>
        <dbReference type="ChEBI" id="CHEBI:59789"/>
    </ligand>
</feature>
<dbReference type="Pfam" id="PF00398">
    <property type="entry name" value="RrnaAD"/>
    <property type="match status" value="1"/>
</dbReference>
<name>A0A4Y7KM08_PAPSO</name>
<evidence type="ECO:0000256" key="3">
    <source>
        <dbReference type="ARBA" id="ARBA00022691"/>
    </source>
</evidence>
<dbReference type="InterPro" id="IPR029063">
    <property type="entry name" value="SAM-dependent_MTases_sf"/>
</dbReference>
<feature type="binding site" evidence="5">
    <location>
        <position position="111"/>
    </location>
    <ligand>
        <name>S-adenosyl-L-methionine</name>
        <dbReference type="ChEBI" id="CHEBI:59789"/>
    </ligand>
</feature>
<dbReference type="PANTHER" id="PTHR11727:SF27">
    <property type="entry name" value="RIBOSOMAL RNA SMALL SUBUNIT METHYLTRANSFERASE, CHLOROPLASTIC"/>
    <property type="match status" value="1"/>
</dbReference>
<evidence type="ECO:0000256" key="6">
    <source>
        <dbReference type="RuleBase" id="RU362106"/>
    </source>
</evidence>
<protein>
    <recommendedName>
        <fullName evidence="6">rRNA adenine N(6)-methyltransferase</fullName>
        <ecNumber evidence="6">2.1.1.-</ecNumber>
    </recommendedName>
</protein>
<evidence type="ECO:0000256" key="1">
    <source>
        <dbReference type="ARBA" id="ARBA00022603"/>
    </source>
</evidence>
<feature type="binding site" evidence="5">
    <location>
        <position position="84"/>
    </location>
    <ligand>
        <name>S-adenosyl-L-methionine</name>
        <dbReference type="ChEBI" id="CHEBI:59789"/>
    </ligand>
</feature>
<comment type="caution">
    <text evidence="5">Lacks conserved residue(s) required for the propagation of feature annotation.</text>
</comment>
<keyword evidence="4 5" id="KW-0694">RNA-binding</keyword>
<reference evidence="7 8" key="1">
    <citation type="journal article" date="2018" name="Science">
        <title>The opium poppy genome and morphinan production.</title>
        <authorList>
            <person name="Guo L."/>
            <person name="Winzer T."/>
            <person name="Yang X."/>
            <person name="Li Y."/>
            <person name="Ning Z."/>
            <person name="He Z."/>
            <person name="Teodor R."/>
            <person name="Lu Y."/>
            <person name="Bowser T.A."/>
            <person name="Graham I.A."/>
            <person name="Ye K."/>
        </authorList>
    </citation>
    <scope>NUCLEOTIDE SEQUENCE [LARGE SCALE GENOMIC DNA]</scope>
    <source>
        <strain evidence="8">cv. HN1</strain>
        <tissue evidence="7">Leaves</tissue>
    </source>
</reference>
<dbReference type="SUPFAM" id="SSF53335">
    <property type="entry name" value="S-adenosyl-L-methionine-dependent methyltransferases"/>
    <property type="match status" value="1"/>
</dbReference>
<dbReference type="GO" id="GO:0000179">
    <property type="term" value="F:rRNA (adenine-N6,N6-)-dimethyltransferase activity"/>
    <property type="evidence" value="ECO:0007669"/>
    <property type="project" value="UniProtKB-UniRule"/>
</dbReference>
<evidence type="ECO:0000256" key="4">
    <source>
        <dbReference type="ARBA" id="ARBA00022884"/>
    </source>
</evidence>
<keyword evidence="2 5" id="KW-0808">Transferase</keyword>
<evidence type="ECO:0000313" key="7">
    <source>
        <dbReference type="EMBL" id="RZC74383.1"/>
    </source>
</evidence>
<evidence type="ECO:0000313" key="8">
    <source>
        <dbReference type="Proteomes" id="UP000316621"/>
    </source>
</evidence>
<evidence type="ECO:0000256" key="2">
    <source>
        <dbReference type="ARBA" id="ARBA00022679"/>
    </source>
</evidence>
<comment type="similarity">
    <text evidence="5 6">Belongs to the class I-like SAM-binding methyltransferase superfamily. rRNA adenine N(6)-methyltransferase family.</text>
</comment>